<accession>A0ABS8V634</accession>
<gene>
    <name evidence="2" type="ORF">HAX54_028081</name>
</gene>
<comment type="caution">
    <text evidence="2">The sequence shown here is derived from an EMBL/GenBank/DDBJ whole genome shotgun (WGS) entry which is preliminary data.</text>
</comment>
<dbReference type="Proteomes" id="UP000823775">
    <property type="component" value="Unassembled WGS sequence"/>
</dbReference>
<feature type="compositionally biased region" description="Basic and acidic residues" evidence="1">
    <location>
        <begin position="125"/>
        <end position="135"/>
    </location>
</feature>
<proteinExistence type="predicted"/>
<keyword evidence="3" id="KW-1185">Reference proteome</keyword>
<name>A0ABS8V634_DATST</name>
<feature type="region of interest" description="Disordered" evidence="1">
    <location>
        <begin position="121"/>
        <end position="171"/>
    </location>
</feature>
<protein>
    <submittedName>
        <fullName evidence="2">Uncharacterized protein</fullName>
    </submittedName>
</protein>
<evidence type="ECO:0000256" key="1">
    <source>
        <dbReference type="SAM" id="MobiDB-lite"/>
    </source>
</evidence>
<reference evidence="2 3" key="1">
    <citation type="journal article" date="2021" name="BMC Genomics">
        <title>Datura genome reveals duplications of psychoactive alkaloid biosynthetic genes and high mutation rate following tissue culture.</title>
        <authorList>
            <person name="Rajewski A."/>
            <person name="Carter-House D."/>
            <person name="Stajich J."/>
            <person name="Litt A."/>
        </authorList>
    </citation>
    <scope>NUCLEOTIDE SEQUENCE [LARGE SCALE GENOMIC DNA]</scope>
    <source>
        <strain evidence="2">AR-01</strain>
    </source>
</reference>
<evidence type="ECO:0000313" key="2">
    <source>
        <dbReference type="EMBL" id="MCD9641693.1"/>
    </source>
</evidence>
<feature type="compositionally biased region" description="Polar residues" evidence="1">
    <location>
        <begin position="158"/>
        <end position="171"/>
    </location>
</feature>
<feature type="compositionally biased region" description="Acidic residues" evidence="1">
    <location>
        <begin position="219"/>
        <end position="230"/>
    </location>
</feature>
<feature type="compositionally biased region" description="Basic and acidic residues" evidence="1">
    <location>
        <begin position="202"/>
        <end position="218"/>
    </location>
</feature>
<feature type="region of interest" description="Disordered" evidence="1">
    <location>
        <begin position="187"/>
        <end position="269"/>
    </location>
</feature>
<organism evidence="2 3">
    <name type="scientific">Datura stramonium</name>
    <name type="common">Jimsonweed</name>
    <name type="synonym">Common thornapple</name>
    <dbReference type="NCBI Taxonomy" id="4076"/>
    <lineage>
        <taxon>Eukaryota</taxon>
        <taxon>Viridiplantae</taxon>
        <taxon>Streptophyta</taxon>
        <taxon>Embryophyta</taxon>
        <taxon>Tracheophyta</taxon>
        <taxon>Spermatophyta</taxon>
        <taxon>Magnoliopsida</taxon>
        <taxon>eudicotyledons</taxon>
        <taxon>Gunneridae</taxon>
        <taxon>Pentapetalae</taxon>
        <taxon>asterids</taxon>
        <taxon>lamiids</taxon>
        <taxon>Solanales</taxon>
        <taxon>Solanaceae</taxon>
        <taxon>Solanoideae</taxon>
        <taxon>Datureae</taxon>
        <taxon>Datura</taxon>
    </lineage>
</organism>
<evidence type="ECO:0000313" key="3">
    <source>
        <dbReference type="Proteomes" id="UP000823775"/>
    </source>
</evidence>
<dbReference type="EMBL" id="JACEIK010003432">
    <property type="protein sequence ID" value="MCD9641693.1"/>
    <property type="molecule type" value="Genomic_DNA"/>
</dbReference>
<feature type="compositionally biased region" description="Basic residues" evidence="1">
    <location>
        <begin position="136"/>
        <end position="147"/>
    </location>
</feature>
<feature type="compositionally biased region" description="Basic and acidic residues" evidence="1">
    <location>
        <begin position="231"/>
        <end position="262"/>
    </location>
</feature>
<sequence>MNSLKVRRKTWGWMKGRFGFTSQKVRKDKISALEELAQIPVFSRKFFHYLSIFVIVKSTLNHYGKRSNPGSNDSYQVNEDLSTEEMDDDDDNLIINVVAGANDKTTMFKDPTEEAIAAIQNSLSKESRLATDKQKQGRKMSSNRKRKAPSEDEDDEVPNSQRSLHGKTVSASSGATFSVLDILPSAIPGKEMQSGSDGVNEVSKDEEISDQHEELDKVESEDEVSTDEEVSDQHEEIDKVESEDVIKDENVSDQHEEDKIAEDPTDNLDGPVDIYVRGAAWRQNLHGHNWFVIPEFSIVKFIYGHPFVRGSCKVRAEDAVNLRTKTSLSGTHPPTPQRKKSCKRVGCMQNKWWVSAAAALKIGGEEQLPEFVSSRQKYSSFGLWVARDLCHENGQAD</sequence>